<evidence type="ECO:0000256" key="6">
    <source>
        <dbReference type="SAM" id="MobiDB-lite"/>
    </source>
</evidence>
<dbReference type="PANTHER" id="PTHR34218">
    <property type="entry name" value="PEPTIDASE S45 PENICILLIN AMIDASE"/>
    <property type="match status" value="1"/>
</dbReference>
<evidence type="ECO:0000256" key="1">
    <source>
        <dbReference type="ARBA" id="ARBA00006586"/>
    </source>
</evidence>
<evidence type="ECO:0000313" key="8">
    <source>
        <dbReference type="Proteomes" id="UP000576209"/>
    </source>
</evidence>
<dbReference type="GO" id="GO:0017000">
    <property type="term" value="P:antibiotic biosynthetic process"/>
    <property type="evidence" value="ECO:0007669"/>
    <property type="project" value="InterPro"/>
</dbReference>
<dbReference type="Gene3D" id="1.10.1400.10">
    <property type="match status" value="1"/>
</dbReference>
<dbReference type="Gene3D" id="1.10.439.10">
    <property type="entry name" value="Penicillin Amidohydrolase, domain 1"/>
    <property type="match status" value="1"/>
</dbReference>
<dbReference type="InterPro" id="IPR043147">
    <property type="entry name" value="Penicillin_amidase_A-knob"/>
</dbReference>
<feature type="region of interest" description="Disordered" evidence="6">
    <location>
        <begin position="264"/>
        <end position="291"/>
    </location>
</feature>
<comment type="similarity">
    <text evidence="1">Belongs to the peptidase S45 family.</text>
</comment>
<dbReference type="GO" id="GO:0046872">
    <property type="term" value="F:metal ion binding"/>
    <property type="evidence" value="ECO:0007669"/>
    <property type="project" value="UniProtKB-KW"/>
</dbReference>
<dbReference type="RefSeq" id="WP_183496296.1">
    <property type="nucleotide sequence ID" value="NZ_JACIFF010000007.1"/>
</dbReference>
<comment type="cofactor">
    <cofactor evidence="5">
        <name>Ca(2+)</name>
        <dbReference type="ChEBI" id="CHEBI:29108"/>
    </cofactor>
    <text evidence="5">Binds 1 Ca(2+) ion per dimer.</text>
</comment>
<dbReference type="EMBL" id="JACIFF010000007">
    <property type="protein sequence ID" value="MBB4080050.1"/>
    <property type="molecule type" value="Genomic_DNA"/>
</dbReference>
<dbReference type="PIRSF" id="PIRSF001227">
    <property type="entry name" value="Pen_acylase"/>
    <property type="match status" value="1"/>
</dbReference>
<keyword evidence="5" id="KW-0479">Metal-binding</keyword>
<proteinExistence type="inferred from homology"/>
<dbReference type="Gene3D" id="3.60.20.10">
    <property type="entry name" value="Glutamine Phosphoribosylpyrophosphate, subunit 1, domain 1"/>
    <property type="match status" value="1"/>
</dbReference>
<sequence>MRWTLPIFSALLLVFWLCFGSLAGLFGLQLPALGPFFDPAHGFWQNTGEGARLEQLNFHLDHPYARGEIHFDERGIPHIIAGDLESACFLQGYVNAYDRMWQMDISTRATEGALAQVLGKSMEQRDLAQIRRGFREVARRSVDTISSQFPDDYRALQAYSDGINAYLDQLQPEDYPVEYKLLGHEPIRWSPYRTALLMKGMSAGLSGHYNDARATRTRAELGRERFDALFPERFPGNSPVVPDPERNSVVSRFSLLPSFGTAPATPPEKVSAPAVPPSIKQSEHAPYSWLTPDPANGSNNWAVGPRRSNTGAPIMANDPHLQLTYPSVWYEVQITFPGCNARGVGLVGAPGLMMGFNDYIAWGETNVGHDVTDWYRMDWTDSTRTAYRLDGREQPTQFINDTLRIKGEADVVVRTPWTVFGPVPDSEGDYADLAMRWRAHDEPGKDTRPHTTVATFLNLMQARNYADYVEALRGYADPAQNFLFAARDGDIAIRPNGFFPLRAEGEGRFIRDGDSTANNWRGVIPFDRRPVHYNPARGYVSSANQETTGPDYPYYYLGNFDDYRGRYINRVLARTQTMNQRRMKELQLDDYSLFAEELAPLLIARLDRRSLNEEGRQLLRILSEWDYHYSGDSRGATLFHQFAERLFELTFDEFPAHSGKLRPDRWKWNELLRDRPDDEIFDIDSTKSFRETGPILTQRVFDELLEEYAGELPAPWAVYRNASIDHLGKIPGFGSPLITTGGSRTTPRVIDDNFGGSWRMVVELGKEPRGWGALPGGASGNPGSKFYDNGFEEWEEGRYHELTRWQQPRNPIGSWIFE</sequence>
<gene>
    <name evidence="7" type="ORF">GGR28_002680</name>
</gene>
<dbReference type="InterPro" id="IPR014395">
    <property type="entry name" value="Pen/GL7ACA/AHL_acylase"/>
</dbReference>
<protein>
    <submittedName>
        <fullName evidence="7">Penicillin amidase</fullName>
        <ecNumber evidence="7">3.5.1.11</ecNumber>
    </submittedName>
</protein>
<dbReference type="CDD" id="cd03747">
    <property type="entry name" value="Ntn_PGA_like"/>
    <property type="match status" value="1"/>
</dbReference>
<dbReference type="AlphaFoldDB" id="A0A840E4Q9"/>
<dbReference type="InterPro" id="IPR002692">
    <property type="entry name" value="S45"/>
</dbReference>
<dbReference type="InterPro" id="IPR029055">
    <property type="entry name" value="Ntn_hydrolases_N"/>
</dbReference>
<evidence type="ECO:0000256" key="4">
    <source>
        <dbReference type="PIRSR" id="PIRSR001227-1"/>
    </source>
</evidence>
<evidence type="ECO:0000256" key="2">
    <source>
        <dbReference type="ARBA" id="ARBA00022801"/>
    </source>
</evidence>
<dbReference type="EC" id="3.5.1.11" evidence="7"/>
<dbReference type="InterPro" id="IPR023343">
    <property type="entry name" value="Penicillin_amidase_dom1"/>
</dbReference>
<keyword evidence="5" id="KW-0106">Calcium</keyword>
<comment type="caution">
    <text evidence="7">The sequence shown here is derived from an EMBL/GenBank/DDBJ whole genome shotgun (WGS) entry which is preliminary data.</text>
</comment>
<keyword evidence="3" id="KW-0865">Zymogen</keyword>
<dbReference type="PANTHER" id="PTHR34218:SF4">
    <property type="entry name" value="ACYL-HOMOSERINE LACTONE ACYLASE QUIP"/>
    <property type="match status" value="1"/>
</dbReference>
<keyword evidence="8" id="KW-1185">Reference proteome</keyword>
<dbReference type="Pfam" id="PF01804">
    <property type="entry name" value="Penicil_amidase"/>
    <property type="match status" value="1"/>
</dbReference>
<keyword evidence="2 7" id="KW-0378">Hydrolase</keyword>
<evidence type="ECO:0000256" key="3">
    <source>
        <dbReference type="ARBA" id="ARBA00023145"/>
    </source>
</evidence>
<organism evidence="7 8">
    <name type="scientific">Neolewinella aquimaris</name>
    <dbReference type="NCBI Taxonomy" id="1835722"/>
    <lineage>
        <taxon>Bacteria</taxon>
        <taxon>Pseudomonadati</taxon>
        <taxon>Bacteroidota</taxon>
        <taxon>Saprospiria</taxon>
        <taxon>Saprospirales</taxon>
        <taxon>Lewinellaceae</taxon>
        <taxon>Neolewinella</taxon>
    </lineage>
</organism>
<feature type="active site" description="Nucleophile" evidence="4">
    <location>
        <position position="298"/>
    </location>
</feature>
<accession>A0A840E4Q9</accession>
<dbReference type="SUPFAM" id="SSF56235">
    <property type="entry name" value="N-terminal nucleophile aminohydrolases (Ntn hydrolases)"/>
    <property type="match status" value="1"/>
</dbReference>
<evidence type="ECO:0000256" key="5">
    <source>
        <dbReference type="PIRSR" id="PIRSR001227-2"/>
    </source>
</evidence>
<feature type="binding site" evidence="5">
    <location>
        <position position="370"/>
    </location>
    <ligand>
        <name>Ca(2+)</name>
        <dbReference type="ChEBI" id="CHEBI:29108"/>
    </ligand>
</feature>
<feature type="binding site" evidence="5">
    <location>
        <position position="373"/>
    </location>
    <ligand>
        <name>Ca(2+)</name>
        <dbReference type="ChEBI" id="CHEBI:29108"/>
    </ligand>
</feature>
<evidence type="ECO:0000313" key="7">
    <source>
        <dbReference type="EMBL" id="MBB4080050.1"/>
    </source>
</evidence>
<dbReference type="Gene3D" id="2.30.120.10">
    <property type="match status" value="1"/>
</dbReference>
<reference evidence="7 8" key="1">
    <citation type="submission" date="2020-08" db="EMBL/GenBank/DDBJ databases">
        <title>Genomic Encyclopedia of Type Strains, Phase IV (KMG-IV): sequencing the most valuable type-strain genomes for metagenomic binning, comparative biology and taxonomic classification.</title>
        <authorList>
            <person name="Goeker M."/>
        </authorList>
    </citation>
    <scope>NUCLEOTIDE SEQUENCE [LARGE SCALE GENOMIC DNA]</scope>
    <source>
        <strain evidence="7 8">DSM 105137</strain>
    </source>
</reference>
<dbReference type="Proteomes" id="UP000576209">
    <property type="component" value="Unassembled WGS sequence"/>
</dbReference>
<dbReference type="InterPro" id="IPR043146">
    <property type="entry name" value="Penicillin_amidase_N_B-knob"/>
</dbReference>
<dbReference type="GO" id="GO:0008953">
    <property type="term" value="F:penicillin amidase activity"/>
    <property type="evidence" value="ECO:0007669"/>
    <property type="project" value="UniProtKB-EC"/>
</dbReference>
<name>A0A840E4Q9_9BACT</name>